<protein>
    <submittedName>
        <fullName evidence="4">BMC domain-containing protein</fullName>
    </submittedName>
</protein>
<evidence type="ECO:0000256" key="2">
    <source>
        <dbReference type="ARBA" id="ARBA00024446"/>
    </source>
</evidence>
<dbReference type="SMART" id="SM00877">
    <property type="entry name" value="BMC"/>
    <property type="match status" value="1"/>
</dbReference>
<keyword evidence="2" id="KW-1283">Bacterial microcompartment</keyword>
<feature type="domain" description="Bacterial microcompartment" evidence="3">
    <location>
        <begin position="71"/>
        <end position="143"/>
    </location>
</feature>
<dbReference type="InterPro" id="IPR000249">
    <property type="entry name" value="BMC_dom"/>
</dbReference>
<dbReference type="CDD" id="cd07046">
    <property type="entry name" value="BMC_PduU-EutS"/>
    <property type="match status" value="1"/>
</dbReference>
<dbReference type="InterPro" id="IPR037233">
    <property type="entry name" value="CcmK-like_sf"/>
</dbReference>
<gene>
    <name evidence="4" type="ORF">INP52_02280</name>
</gene>
<dbReference type="InterPro" id="IPR009307">
    <property type="entry name" value="EutS/PduU/CutR"/>
</dbReference>
<dbReference type="RefSeq" id="WP_194372064.1">
    <property type="nucleotide sequence ID" value="NZ_CP063767.1"/>
</dbReference>
<dbReference type="KEGG" id="tio:INP52_02280"/>
<organism evidence="4 5">
    <name type="scientific">Thermophilibacter immobilis</name>
    <dbReference type="NCBI Taxonomy" id="2779519"/>
    <lineage>
        <taxon>Bacteria</taxon>
        <taxon>Bacillati</taxon>
        <taxon>Actinomycetota</taxon>
        <taxon>Coriobacteriia</taxon>
        <taxon>Coriobacteriales</taxon>
        <taxon>Atopobiaceae</taxon>
        <taxon>Thermophilibacter</taxon>
    </lineage>
</organism>
<evidence type="ECO:0000313" key="5">
    <source>
        <dbReference type="Proteomes" id="UP000593735"/>
    </source>
</evidence>
<evidence type="ECO:0000313" key="4">
    <source>
        <dbReference type="EMBL" id="QOY61056.1"/>
    </source>
</evidence>
<sequence>MANKLTGEGYLKKVFRDRYRGGSGQRLRLTRVSVPGREVDLAHLIGVSQRSAYENLGLHIGVHSGEDHTGEAIGLMHFTPWESTVIAADIAVKSGQVEIGFLDRFNGSLILTGPLAEVESAVTQVLGFFRDELHFDSCEFTRQ</sequence>
<dbReference type="PANTHER" id="PTHR40449">
    <property type="entry name" value="ETHANOLAMINE UTILIZATION PROTEIN EUTS"/>
    <property type="match status" value="1"/>
</dbReference>
<proteinExistence type="predicted"/>
<evidence type="ECO:0000256" key="1">
    <source>
        <dbReference type="ARBA" id="ARBA00024322"/>
    </source>
</evidence>
<keyword evidence="5" id="KW-1185">Reference proteome</keyword>
<dbReference type="SUPFAM" id="SSF143414">
    <property type="entry name" value="CcmK-like"/>
    <property type="match status" value="1"/>
</dbReference>
<dbReference type="AlphaFoldDB" id="A0A7S7M968"/>
<accession>A0A7S7M968</accession>
<reference evidence="4 5" key="1">
    <citation type="submission" date="2020-10" db="EMBL/GenBank/DDBJ databases">
        <title>Olsenella immobilis sp.nov., isolated from the mud in a fermentation cellar used for the production of Chinese strong-flavoured liquor.</title>
        <authorList>
            <person name="Lu L."/>
        </authorList>
    </citation>
    <scope>NUCLEOTIDE SEQUENCE [LARGE SCALE GENOMIC DNA]</scope>
    <source>
        <strain evidence="4 5">LZLJ-2</strain>
    </source>
</reference>
<dbReference type="Proteomes" id="UP000593735">
    <property type="component" value="Chromosome"/>
</dbReference>
<comment type="subcellular location">
    <subcellularLocation>
        <location evidence="1">Bacterial microcompartment</location>
    </subcellularLocation>
</comment>
<dbReference type="Gene3D" id="3.30.70.1710">
    <property type="match status" value="1"/>
</dbReference>
<dbReference type="EMBL" id="CP063767">
    <property type="protein sequence ID" value="QOY61056.1"/>
    <property type="molecule type" value="Genomic_DNA"/>
</dbReference>
<dbReference type="PANTHER" id="PTHR40449:SF2">
    <property type="entry name" value="BACTERIAL MICROCOMPARTMENT SHELL PROTEIN EUTS"/>
    <property type="match status" value="1"/>
</dbReference>
<dbReference type="Pfam" id="PF00936">
    <property type="entry name" value="BMC"/>
    <property type="match status" value="1"/>
</dbReference>
<name>A0A7S7M968_9ACTN</name>
<dbReference type="GO" id="GO:0031469">
    <property type="term" value="C:bacterial microcompartment"/>
    <property type="evidence" value="ECO:0007669"/>
    <property type="project" value="UniProtKB-SubCell"/>
</dbReference>
<evidence type="ECO:0000259" key="3">
    <source>
        <dbReference type="SMART" id="SM00877"/>
    </source>
</evidence>